<name>A0A8H6WJG6_MYCCL</name>
<evidence type="ECO:0000313" key="1">
    <source>
        <dbReference type="EMBL" id="KAF7319216.1"/>
    </source>
</evidence>
<accession>A0A8H6WJG6</accession>
<evidence type="ECO:0008006" key="3">
    <source>
        <dbReference type="Google" id="ProtNLM"/>
    </source>
</evidence>
<evidence type="ECO:0000313" key="2">
    <source>
        <dbReference type="Proteomes" id="UP000613580"/>
    </source>
</evidence>
<dbReference type="Proteomes" id="UP000613580">
    <property type="component" value="Unassembled WGS sequence"/>
</dbReference>
<keyword evidence="2" id="KW-1185">Reference proteome</keyword>
<comment type="caution">
    <text evidence="1">The sequence shown here is derived from an EMBL/GenBank/DDBJ whole genome shotgun (WGS) entry which is preliminary data.</text>
</comment>
<dbReference type="EMBL" id="JACAZE010000003">
    <property type="protein sequence ID" value="KAF7319216.1"/>
    <property type="molecule type" value="Genomic_DNA"/>
</dbReference>
<dbReference type="OrthoDB" id="3365698at2759"/>
<organism evidence="1 2">
    <name type="scientific">Mycena chlorophos</name>
    <name type="common">Agaric fungus</name>
    <name type="synonym">Agaricus chlorophos</name>
    <dbReference type="NCBI Taxonomy" id="658473"/>
    <lineage>
        <taxon>Eukaryota</taxon>
        <taxon>Fungi</taxon>
        <taxon>Dikarya</taxon>
        <taxon>Basidiomycota</taxon>
        <taxon>Agaricomycotina</taxon>
        <taxon>Agaricomycetes</taxon>
        <taxon>Agaricomycetidae</taxon>
        <taxon>Agaricales</taxon>
        <taxon>Marasmiineae</taxon>
        <taxon>Mycenaceae</taxon>
        <taxon>Mycena</taxon>
    </lineage>
</organism>
<protein>
    <recommendedName>
        <fullName evidence="3">F-box domain-containing protein</fullName>
    </recommendedName>
</protein>
<reference evidence="1" key="1">
    <citation type="submission" date="2020-05" db="EMBL/GenBank/DDBJ databases">
        <title>Mycena genomes resolve the evolution of fungal bioluminescence.</title>
        <authorList>
            <person name="Tsai I.J."/>
        </authorList>
    </citation>
    <scope>NUCLEOTIDE SEQUENCE</scope>
    <source>
        <strain evidence="1">110903Hualien_Pintung</strain>
    </source>
</reference>
<gene>
    <name evidence="1" type="ORF">HMN09_00258900</name>
</gene>
<sequence>MSLIDRIPTELLGEIFICTLRMPTPFLTGVPVVGGEGYTKPYTGHWHRGNWKPRTSIRWVFDAPWTLPHVSQGWRAVSLALPQLWSTFIVSTAMRERERRLLQVQLARTADAPLDIIIRVADQGADHPNIRPYNGFLAELVQHCARWRSLRIQYDRYATRLAELQAIDVDMPLLVEFQVTSLHMRYYRLNNRFAFLATRLAPFLKHLLDAAPKLQRLQLTDSNRDMSFAPEPRTGLTMYKAVYDDPATHLEFLTRSSTTLVECDLHFPADAEAVASGRGFQAFAEAKVVSLPVLRRLTTNDAAVLDVLDTPALVDLNISGTIAPIGVFLARTKCTLGRLTIVHPSDSLKEVVSILRHTTTLSMLRVALELKTSHQADILQDALADAELVPKLRTLEWTDRTDMTSRNALAQLVESRRRTTSESCFRELRVCTGRLRMGGYKRRIEAVGVDVEGFTGKRAAKRVASWTAI</sequence>
<proteinExistence type="predicted"/>
<dbReference type="AlphaFoldDB" id="A0A8H6WJG6"/>